<evidence type="ECO:0000313" key="1">
    <source>
        <dbReference type="EMBL" id="OEJ98718.1"/>
    </source>
</evidence>
<comment type="caution">
    <text evidence="1">The sequence shown here is derived from an EMBL/GenBank/DDBJ whole genome shotgun (WGS) entry which is preliminary data.</text>
</comment>
<name>A0A1E5SHX9_9FLAO</name>
<gene>
    <name evidence="1" type="ORF">A8C32_05840</name>
</gene>
<proteinExistence type="predicted"/>
<dbReference type="OrthoDB" id="9802901at2"/>
<dbReference type="EMBL" id="MDJD01000054">
    <property type="protein sequence ID" value="OEJ98718.1"/>
    <property type="molecule type" value="Genomic_DNA"/>
</dbReference>
<keyword evidence="2" id="KW-1185">Reference proteome</keyword>
<evidence type="ECO:0000313" key="2">
    <source>
        <dbReference type="Proteomes" id="UP000095713"/>
    </source>
</evidence>
<organism evidence="1 2">
    <name type="scientific">Flavivirga aquatica</name>
    <dbReference type="NCBI Taxonomy" id="1849968"/>
    <lineage>
        <taxon>Bacteria</taxon>
        <taxon>Pseudomonadati</taxon>
        <taxon>Bacteroidota</taxon>
        <taxon>Flavobacteriia</taxon>
        <taxon>Flavobacteriales</taxon>
        <taxon>Flavobacteriaceae</taxon>
        <taxon>Flavivirga</taxon>
    </lineage>
</organism>
<protein>
    <submittedName>
        <fullName evidence="1">Uncharacterized protein</fullName>
    </submittedName>
</protein>
<dbReference type="AlphaFoldDB" id="A0A1E5SHX9"/>
<reference evidence="1 2" key="1">
    <citation type="submission" date="2016-05" db="EMBL/GenBank/DDBJ databases">
        <title>Draft Genome Sequence of Algibacter sp. Strain SK-16 Isolated from the Surface Water of Aburatsubo Inlet.</title>
        <authorList>
            <person name="Wong S.-K."/>
            <person name="Yoshizawa S."/>
            <person name="Nakajima Y."/>
            <person name="Ogura Y."/>
            <person name="Tetsuya H."/>
            <person name="Hamasaki K."/>
        </authorList>
    </citation>
    <scope>NUCLEOTIDE SEQUENCE [LARGE SCALE GENOMIC DNA]</scope>
    <source>
        <strain evidence="1 2">SK-16</strain>
    </source>
</reference>
<dbReference type="Proteomes" id="UP000095713">
    <property type="component" value="Unassembled WGS sequence"/>
</dbReference>
<sequence length="64" mass="7376">MVFTDEKIEEIWKKGTVVSGNKPNEYRKDQCGVWIAKNQYGNRKSKNMAKPDGKLVCTIVIKRC</sequence>
<dbReference type="RefSeq" id="WP_069831402.1">
    <property type="nucleotide sequence ID" value="NZ_MDJD01000054.1"/>
</dbReference>
<accession>A0A1E5SHX9</accession>